<accession>A0A834TP24</accession>
<evidence type="ECO:0000313" key="1">
    <source>
        <dbReference type="EMBL" id="KAF7824431.1"/>
    </source>
</evidence>
<dbReference type="Proteomes" id="UP000634136">
    <property type="component" value="Unassembled WGS sequence"/>
</dbReference>
<gene>
    <name evidence="1" type="ORF">G2W53_022575</name>
</gene>
<reference evidence="1" key="1">
    <citation type="submission" date="2020-09" db="EMBL/GenBank/DDBJ databases">
        <title>Genome-Enabled Discovery of Anthraquinone Biosynthesis in Senna tora.</title>
        <authorList>
            <person name="Kang S.-H."/>
            <person name="Pandey R.P."/>
            <person name="Lee C.-M."/>
            <person name="Sim J.-S."/>
            <person name="Jeong J.-T."/>
            <person name="Choi B.-S."/>
            <person name="Jung M."/>
            <person name="Ginzburg D."/>
            <person name="Zhao K."/>
            <person name="Won S.Y."/>
            <person name="Oh T.-J."/>
            <person name="Yu Y."/>
            <person name="Kim N.-H."/>
            <person name="Lee O.R."/>
            <person name="Lee T.-H."/>
            <person name="Bashyal P."/>
            <person name="Kim T.-S."/>
            <person name="Lee W.-H."/>
            <person name="Kawkins C."/>
            <person name="Kim C.-K."/>
            <person name="Kim J.S."/>
            <person name="Ahn B.O."/>
            <person name="Rhee S.Y."/>
            <person name="Sohng J.K."/>
        </authorList>
    </citation>
    <scope>NUCLEOTIDE SEQUENCE</scope>
    <source>
        <tissue evidence="1">Leaf</tissue>
    </source>
</reference>
<protein>
    <submittedName>
        <fullName evidence="1">Uncharacterized protein</fullName>
    </submittedName>
</protein>
<dbReference type="EMBL" id="JAAIUW010000007">
    <property type="protein sequence ID" value="KAF7824431.1"/>
    <property type="molecule type" value="Genomic_DNA"/>
</dbReference>
<name>A0A834TP24_9FABA</name>
<organism evidence="1 2">
    <name type="scientific">Senna tora</name>
    <dbReference type="NCBI Taxonomy" id="362788"/>
    <lineage>
        <taxon>Eukaryota</taxon>
        <taxon>Viridiplantae</taxon>
        <taxon>Streptophyta</taxon>
        <taxon>Embryophyta</taxon>
        <taxon>Tracheophyta</taxon>
        <taxon>Spermatophyta</taxon>
        <taxon>Magnoliopsida</taxon>
        <taxon>eudicotyledons</taxon>
        <taxon>Gunneridae</taxon>
        <taxon>Pentapetalae</taxon>
        <taxon>rosids</taxon>
        <taxon>fabids</taxon>
        <taxon>Fabales</taxon>
        <taxon>Fabaceae</taxon>
        <taxon>Caesalpinioideae</taxon>
        <taxon>Cassia clade</taxon>
        <taxon>Senna</taxon>
    </lineage>
</organism>
<sequence>MQKHQMNYKEHLPRMRVKNMRKETERMHRTLKSASGVRTEWMLVEALRVSWSIRKRECSFLGSFSSSGKVGDSGDVREGQFLQRPVSLFQYERKLLPLQGLDRNQHWDISAPHLEVLLTELLSFLERERLTPWWLG</sequence>
<evidence type="ECO:0000313" key="2">
    <source>
        <dbReference type="Proteomes" id="UP000634136"/>
    </source>
</evidence>
<comment type="caution">
    <text evidence="1">The sequence shown here is derived from an EMBL/GenBank/DDBJ whole genome shotgun (WGS) entry which is preliminary data.</text>
</comment>
<dbReference type="AlphaFoldDB" id="A0A834TP24"/>
<proteinExistence type="predicted"/>
<keyword evidence="2" id="KW-1185">Reference proteome</keyword>